<evidence type="ECO:0000313" key="2">
    <source>
        <dbReference type="EMBL" id="KAF6751990.1"/>
    </source>
</evidence>
<feature type="compositionally biased region" description="Polar residues" evidence="1">
    <location>
        <begin position="31"/>
        <end position="42"/>
    </location>
</feature>
<gene>
    <name evidence="2" type="ORF">DFP72DRAFT_1047381</name>
</gene>
<accession>A0A8H6HSI1</accession>
<name>A0A8H6HSI1_9AGAR</name>
<evidence type="ECO:0000313" key="3">
    <source>
        <dbReference type="Proteomes" id="UP000521943"/>
    </source>
</evidence>
<feature type="compositionally biased region" description="Low complexity" evidence="1">
    <location>
        <begin position="62"/>
        <end position="74"/>
    </location>
</feature>
<proteinExistence type="predicted"/>
<organism evidence="2 3">
    <name type="scientific">Ephemerocybe angulata</name>
    <dbReference type="NCBI Taxonomy" id="980116"/>
    <lineage>
        <taxon>Eukaryota</taxon>
        <taxon>Fungi</taxon>
        <taxon>Dikarya</taxon>
        <taxon>Basidiomycota</taxon>
        <taxon>Agaricomycotina</taxon>
        <taxon>Agaricomycetes</taxon>
        <taxon>Agaricomycetidae</taxon>
        <taxon>Agaricales</taxon>
        <taxon>Agaricineae</taxon>
        <taxon>Psathyrellaceae</taxon>
        <taxon>Ephemerocybe</taxon>
    </lineage>
</organism>
<feature type="region of interest" description="Disordered" evidence="1">
    <location>
        <begin position="184"/>
        <end position="215"/>
    </location>
</feature>
<reference evidence="2 3" key="1">
    <citation type="submission" date="2020-07" db="EMBL/GenBank/DDBJ databases">
        <title>Comparative genomics of pyrophilous fungi reveals a link between fire events and developmental genes.</title>
        <authorList>
            <consortium name="DOE Joint Genome Institute"/>
            <person name="Steindorff A.S."/>
            <person name="Carver A."/>
            <person name="Calhoun S."/>
            <person name="Stillman K."/>
            <person name="Liu H."/>
            <person name="Lipzen A."/>
            <person name="Pangilinan J."/>
            <person name="Labutti K."/>
            <person name="Bruns T.D."/>
            <person name="Grigoriev I.V."/>
        </authorList>
    </citation>
    <scope>NUCLEOTIDE SEQUENCE [LARGE SCALE GENOMIC DNA]</scope>
    <source>
        <strain evidence="2 3">CBS 144469</strain>
    </source>
</reference>
<feature type="compositionally biased region" description="Pro residues" evidence="1">
    <location>
        <begin position="45"/>
        <end position="58"/>
    </location>
</feature>
<dbReference type="EMBL" id="JACGCI010000046">
    <property type="protein sequence ID" value="KAF6751990.1"/>
    <property type="molecule type" value="Genomic_DNA"/>
</dbReference>
<protein>
    <submittedName>
        <fullName evidence="2">Uncharacterized protein</fullName>
    </submittedName>
</protein>
<keyword evidence="3" id="KW-1185">Reference proteome</keyword>
<dbReference type="AlphaFoldDB" id="A0A8H6HSI1"/>
<dbReference type="OrthoDB" id="337750at2759"/>
<feature type="region of interest" description="Disordered" evidence="1">
    <location>
        <begin position="264"/>
        <end position="284"/>
    </location>
</feature>
<dbReference type="Proteomes" id="UP000521943">
    <property type="component" value="Unassembled WGS sequence"/>
</dbReference>
<comment type="caution">
    <text evidence="2">The sequence shown here is derived from an EMBL/GenBank/DDBJ whole genome shotgun (WGS) entry which is preliminary data.</text>
</comment>
<sequence length="430" mass="45655">MSHYHSQSPPPLRHPVSTHPAYIPEPPSTPSSPQGYQRFSSSPGPGGPVPAQPLPPPHLQHHMQQQGQGQGQPIHPGPMHPQQQQQGHVPYVPAYAGAFQGSYGGGVGGSMGGGNMAGGNMGGVGGHAGSFQPSFGAWGINATAQLGMQLGQSAVAAGQDYVQLMAIVTYILLTGLHAGIHVPPASAPKSSEGQPPARPSSSSLTSSSGLHELHPRRDEIRPLRARLAVSSCVLWASIVQYILPADLHAVIHVPTGIRPFRRDSVSRHPSLDSSTSPSCNLGSNTPNIQDPSPFIVVLEYTGHDLFVDHARDCALFLVSGPVRNINGNRVGASSWLGVFWKPHHAMKISLMGRPSLSRQAHGCNTHARYERSRRLGGLELGYLREQGRAASWVAFPATARCLLADPQSQSSEARFRSGYMRCAEGANPAC</sequence>
<feature type="region of interest" description="Disordered" evidence="1">
    <location>
        <begin position="1"/>
        <end position="87"/>
    </location>
</feature>
<feature type="compositionally biased region" description="Polar residues" evidence="1">
    <location>
        <begin position="271"/>
        <end position="284"/>
    </location>
</feature>
<evidence type="ECO:0000256" key="1">
    <source>
        <dbReference type="SAM" id="MobiDB-lite"/>
    </source>
</evidence>